<dbReference type="Proteomes" id="UP000315217">
    <property type="component" value="Unassembled WGS sequence"/>
</dbReference>
<keyword evidence="9" id="KW-0472">Membrane</keyword>
<evidence type="ECO:0000256" key="9">
    <source>
        <dbReference type="ARBA" id="ARBA00023136"/>
    </source>
</evidence>
<comment type="subcellular location">
    <subcellularLocation>
        <location evidence="2">Golgi apparatus membrane</location>
        <topology evidence="2">Single-pass type II membrane protein</topology>
    </subcellularLocation>
    <subcellularLocation>
        <location evidence="12">Golgi apparatus</location>
        <location evidence="12">Golgi stack membrane</location>
    </subcellularLocation>
</comment>
<evidence type="ECO:0000256" key="4">
    <source>
        <dbReference type="ARBA" id="ARBA00022793"/>
    </source>
</evidence>
<keyword evidence="7" id="KW-0520">NAD</keyword>
<protein>
    <submittedName>
        <fullName evidence="14">SDR family oxidoreductase</fullName>
    </submittedName>
</protein>
<evidence type="ECO:0000256" key="10">
    <source>
        <dbReference type="ARBA" id="ARBA00023180"/>
    </source>
</evidence>
<evidence type="ECO:0000256" key="3">
    <source>
        <dbReference type="ARBA" id="ARBA00022692"/>
    </source>
</evidence>
<dbReference type="GO" id="GO:0033320">
    <property type="term" value="P:UDP-D-xylose biosynthetic process"/>
    <property type="evidence" value="ECO:0007669"/>
    <property type="project" value="UniProtKB-UniPathway"/>
</dbReference>
<dbReference type="SUPFAM" id="SSF51735">
    <property type="entry name" value="NAD(P)-binding Rossmann-fold domains"/>
    <property type="match status" value="1"/>
</dbReference>
<dbReference type="GO" id="GO:0042732">
    <property type="term" value="P:D-xylose metabolic process"/>
    <property type="evidence" value="ECO:0007669"/>
    <property type="project" value="InterPro"/>
</dbReference>
<dbReference type="FunFam" id="3.40.50.720:FF:000065">
    <property type="entry name" value="UDP-glucuronic acid decarboxylase 1"/>
    <property type="match status" value="1"/>
</dbReference>
<evidence type="ECO:0000313" key="14">
    <source>
        <dbReference type="EMBL" id="TMJ06127.1"/>
    </source>
</evidence>
<accession>A0A537LEH5</accession>
<dbReference type="InterPro" id="IPR044516">
    <property type="entry name" value="UXS-like"/>
</dbReference>
<keyword evidence="11" id="KW-0456">Lyase</keyword>
<evidence type="ECO:0000256" key="6">
    <source>
        <dbReference type="ARBA" id="ARBA00022989"/>
    </source>
</evidence>
<keyword evidence="10" id="KW-0325">Glycoprotein</keyword>
<evidence type="ECO:0000256" key="1">
    <source>
        <dbReference type="ARBA" id="ARBA00001911"/>
    </source>
</evidence>
<dbReference type="InterPro" id="IPR001509">
    <property type="entry name" value="Epimerase_deHydtase"/>
</dbReference>
<evidence type="ECO:0000256" key="7">
    <source>
        <dbReference type="ARBA" id="ARBA00023027"/>
    </source>
</evidence>
<dbReference type="PANTHER" id="PTHR43078:SF6">
    <property type="entry name" value="UDP-GLUCURONIC ACID DECARBOXYLASE 1"/>
    <property type="match status" value="1"/>
</dbReference>
<evidence type="ECO:0000256" key="11">
    <source>
        <dbReference type="ARBA" id="ARBA00023239"/>
    </source>
</evidence>
<dbReference type="UniPathway" id="UPA00796">
    <property type="reaction ID" value="UER00771"/>
</dbReference>
<dbReference type="AlphaFoldDB" id="A0A537LEH5"/>
<gene>
    <name evidence="15" type="ORF">E6G98_00165</name>
    <name evidence="14" type="ORF">E6G99_09135</name>
</gene>
<dbReference type="Pfam" id="PF01370">
    <property type="entry name" value="Epimerase"/>
    <property type="match status" value="1"/>
</dbReference>
<dbReference type="EMBL" id="VBAJ01000235">
    <property type="protein sequence ID" value="TMJ06127.1"/>
    <property type="molecule type" value="Genomic_DNA"/>
</dbReference>
<reference evidence="16 17" key="1">
    <citation type="journal article" date="2019" name="Nat. Microbiol.">
        <title>Mediterranean grassland soil C-N compound turnover is dependent on rainfall and depth, and is mediated by genomically divergent microorganisms.</title>
        <authorList>
            <person name="Diamond S."/>
            <person name="Andeer P.F."/>
            <person name="Li Z."/>
            <person name="Crits-Christoph A."/>
            <person name="Burstein D."/>
            <person name="Anantharaman K."/>
            <person name="Lane K.R."/>
            <person name="Thomas B.C."/>
            <person name="Pan C."/>
            <person name="Northen T.R."/>
            <person name="Banfield J.F."/>
        </authorList>
    </citation>
    <scope>NUCLEOTIDE SEQUENCE [LARGE SCALE GENOMIC DNA]</scope>
    <source>
        <strain evidence="15">NP_1</strain>
        <strain evidence="14">NP_2</strain>
    </source>
</reference>
<evidence type="ECO:0000256" key="8">
    <source>
        <dbReference type="ARBA" id="ARBA00023034"/>
    </source>
</evidence>
<dbReference type="PANTHER" id="PTHR43078">
    <property type="entry name" value="UDP-GLUCURONIC ACID DECARBOXYLASE-RELATED"/>
    <property type="match status" value="1"/>
</dbReference>
<dbReference type="GO" id="GO:0048040">
    <property type="term" value="F:UDP-glucuronate decarboxylase activity"/>
    <property type="evidence" value="ECO:0007669"/>
    <property type="project" value="TreeGrafter"/>
</dbReference>
<evidence type="ECO:0000313" key="17">
    <source>
        <dbReference type="Proteomes" id="UP000318661"/>
    </source>
</evidence>
<sequence length="323" mass="35769">MTAADRVLITGGAGFLGSHLCERLLAEGYEVLCLDSLLTGRVVNVQHLRDHPRFTFLQGDVTQPIEIDGPVHYVLQFASPASPKDYAQYPIHTLQVGAAGTYHALELANRKGAVILLASSSEVYGDPRENPQSEEYWGYVNPVGPRSVYDEAKRYAEAITMAYHRAHRVPVRIARIFNTYGPRMRLEDGRALPTMMAQALLGEPLTVYGDGSQTRSFCYVSDLVDGLFKFLTLDGSSQGGQDGNILNLGNPEEVTIHQLAQEIIRTTNSRSRIVFRPLPEDDPKVRRPDIRRASRFLGWQPRVSLAEGLKLVTPYFSAAVGKG</sequence>
<dbReference type="GO" id="GO:0070403">
    <property type="term" value="F:NAD+ binding"/>
    <property type="evidence" value="ECO:0007669"/>
    <property type="project" value="InterPro"/>
</dbReference>
<evidence type="ECO:0000256" key="5">
    <source>
        <dbReference type="ARBA" id="ARBA00022968"/>
    </source>
</evidence>
<keyword evidence="3" id="KW-0812">Transmembrane</keyword>
<name>A0A537LEH5_9BACT</name>
<dbReference type="Proteomes" id="UP000318661">
    <property type="component" value="Unassembled WGS sequence"/>
</dbReference>
<organism evidence="14 17">
    <name type="scientific">Candidatus Segetimicrobium genomatis</name>
    <dbReference type="NCBI Taxonomy" id="2569760"/>
    <lineage>
        <taxon>Bacteria</taxon>
        <taxon>Bacillati</taxon>
        <taxon>Candidatus Sysuimicrobiota</taxon>
        <taxon>Candidatus Sysuimicrobiia</taxon>
        <taxon>Candidatus Sysuimicrobiales</taxon>
        <taxon>Candidatus Segetimicrobiaceae</taxon>
        <taxon>Candidatus Segetimicrobium</taxon>
    </lineage>
</organism>
<comment type="cofactor">
    <cofactor evidence="1">
        <name>NAD(+)</name>
        <dbReference type="ChEBI" id="CHEBI:57540"/>
    </cofactor>
</comment>
<dbReference type="Gene3D" id="3.40.50.720">
    <property type="entry name" value="NAD(P)-binding Rossmann-like Domain"/>
    <property type="match status" value="1"/>
</dbReference>
<evidence type="ECO:0000256" key="12">
    <source>
        <dbReference type="ARBA" id="ARBA00037859"/>
    </source>
</evidence>
<keyword evidence="5" id="KW-0735">Signal-anchor</keyword>
<dbReference type="CDD" id="cd05230">
    <property type="entry name" value="UGD_SDR_e"/>
    <property type="match status" value="1"/>
</dbReference>
<keyword evidence="8" id="KW-0333">Golgi apparatus</keyword>
<keyword evidence="4" id="KW-0210">Decarboxylase</keyword>
<keyword evidence="6" id="KW-1133">Transmembrane helix</keyword>
<dbReference type="GO" id="GO:0005737">
    <property type="term" value="C:cytoplasm"/>
    <property type="evidence" value="ECO:0007669"/>
    <property type="project" value="TreeGrafter"/>
</dbReference>
<dbReference type="EMBL" id="VBAI01000006">
    <property type="protein sequence ID" value="TMJ13502.1"/>
    <property type="molecule type" value="Genomic_DNA"/>
</dbReference>
<evidence type="ECO:0000313" key="16">
    <source>
        <dbReference type="Proteomes" id="UP000315217"/>
    </source>
</evidence>
<evidence type="ECO:0000313" key="15">
    <source>
        <dbReference type="EMBL" id="TMJ13502.1"/>
    </source>
</evidence>
<feature type="domain" description="NAD-dependent epimerase/dehydratase" evidence="13">
    <location>
        <begin position="7"/>
        <end position="240"/>
    </location>
</feature>
<dbReference type="InterPro" id="IPR036291">
    <property type="entry name" value="NAD(P)-bd_dom_sf"/>
</dbReference>
<proteinExistence type="predicted"/>
<comment type="caution">
    <text evidence="14">The sequence shown here is derived from an EMBL/GenBank/DDBJ whole genome shotgun (WGS) entry which is preliminary data.</text>
</comment>
<evidence type="ECO:0000256" key="2">
    <source>
        <dbReference type="ARBA" id="ARBA00004323"/>
    </source>
</evidence>
<evidence type="ECO:0000259" key="13">
    <source>
        <dbReference type="Pfam" id="PF01370"/>
    </source>
</evidence>